<proteinExistence type="predicted"/>
<dbReference type="AlphaFoldDB" id="A0AAC8QA53"/>
<accession>A0AAC8QA53</accession>
<sequence>MNKLLPLLLPLLCACETVVTPPAEAFQILDVTPREQVTNESKSITVQLDVEPRFHVNYGEQEVRMIDEPVLELGPQVVPLDTYLGHGQFQGRVGPGLQVGRYAVRVKMGDGREATLPDAYEVKPSVGFWIESIGDQYVNEPFTITLHAAGPDADGFEGMVRVSLYKGGASTHTYQSNPFSAGICQQEITIDTPGNNYLIVVEDDQNNSATSNAFRVISKN</sequence>
<dbReference type="PROSITE" id="PS51257">
    <property type="entry name" value="PROKAR_LIPOPROTEIN"/>
    <property type="match status" value="1"/>
</dbReference>
<evidence type="ECO:0008006" key="5">
    <source>
        <dbReference type="Google" id="ProtNLM"/>
    </source>
</evidence>
<evidence type="ECO:0000313" key="1">
    <source>
        <dbReference type="EMBL" id="AKJ03699.1"/>
    </source>
</evidence>
<gene>
    <name evidence="1" type="ORF">AA314_05325</name>
    <name evidence="2" type="ORF">ATI61_11950</name>
</gene>
<protein>
    <recommendedName>
        <fullName evidence="5">Lipoprotein</fullName>
    </recommendedName>
</protein>
<evidence type="ECO:0000313" key="4">
    <source>
        <dbReference type="Proteomes" id="UP000256345"/>
    </source>
</evidence>
<dbReference type="Proteomes" id="UP000256345">
    <property type="component" value="Unassembled WGS sequence"/>
</dbReference>
<keyword evidence="4" id="KW-1185">Reference proteome</keyword>
<name>A0AAC8QA53_9BACT</name>
<reference evidence="2 4" key="2">
    <citation type="submission" date="2018-08" db="EMBL/GenBank/DDBJ databases">
        <title>Genomic Encyclopedia of Archaeal and Bacterial Type Strains, Phase II (KMG-II): from individual species to whole genera.</title>
        <authorList>
            <person name="Goeker M."/>
        </authorList>
    </citation>
    <scope>NUCLEOTIDE SEQUENCE [LARGE SCALE GENOMIC DNA]</scope>
    <source>
        <strain evidence="2 4">DSM 2261</strain>
    </source>
</reference>
<evidence type="ECO:0000313" key="2">
    <source>
        <dbReference type="EMBL" id="REG22520.1"/>
    </source>
</evidence>
<dbReference type="RefSeq" id="WP_053066709.1">
    <property type="nucleotide sequence ID" value="NZ_CP011509.1"/>
</dbReference>
<dbReference type="EMBL" id="QUMU01000019">
    <property type="protein sequence ID" value="REG22520.1"/>
    <property type="molecule type" value="Genomic_DNA"/>
</dbReference>
<dbReference type="EMBL" id="CP011509">
    <property type="protein sequence ID" value="AKJ03699.1"/>
    <property type="molecule type" value="Genomic_DNA"/>
</dbReference>
<dbReference type="Proteomes" id="UP000035579">
    <property type="component" value="Chromosome"/>
</dbReference>
<reference evidence="1 3" key="1">
    <citation type="submission" date="2015-05" db="EMBL/GenBank/DDBJ databases">
        <title>Genome assembly of Archangium gephyra DSM 2261.</title>
        <authorList>
            <person name="Sharma G."/>
            <person name="Subramanian S."/>
        </authorList>
    </citation>
    <scope>NUCLEOTIDE SEQUENCE [LARGE SCALE GENOMIC DNA]</scope>
    <source>
        <strain evidence="1 3">DSM 2261</strain>
    </source>
</reference>
<evidence type="ECO:0000313" key="3">
    <source>
        <dbReference type="Proteomes" id="UP000035579"/>
    </source>
</evidence>
<dbReference type="KEGG" id="age:AA314_05325"/>
<organism evidence="1 3">
    <name type="scientific">Archangium gephyra</name>
    <dbReference type="NCBI Taxonomy" id="48"/>
    <lineage>
        <taxon>Bacteria</taxon>
        <taxon>Pseudomonadati</taxon>
        <taxon>Myxococcota</taxon>
        <taxon>Myxococcia</taxon>
        <taxon>Myxococcales</taxon>
        <taxon>Cystobacterineae</taxon>
        <taxon>Archangiaceae</taxon>
        <taxon>Archangium</taxon>
    </lineage>
</organism>